<dbReference type="InterPro" id="IPR012165">
    <property type="entry name" value="Cyt_c3_hydrogenase_gsu"/>
</dbReference>
<keyword evidence="2" id="KW-0813">Transport</keyword>
<dbReference type="PIRSF" id="PIRSF006816">
    <property type="entry name" value="Cyc3_hyd_g"/>
    <property type="match status" value="1"/>
</dbReference>
<dbReference type="GO" id="GO:0046872">
    <property type="term" value="F:metal ion binding"/>
    <property type="evidence" value="ECO:0007669"/>
    <property type="project" value="UniProtKB-KW"/>
</dbReference>
<feature type="binding site" evidence="12">
    <location>
        <position position="212"/>
    </location>
    <ligand>
        <name>[2Fe-2S] cluster</name>
        <dbReference type="ChEBI" id="CHEBI:190135"/>
    </ligand>
</feature>
<organism evidence="14">
    <name type="scientific">candidate division WOR-3 bacterium</name>
    <dbReference type="NCBI Taxonomy" id="2052148"/>
    <lineage>
        <taxon>Bacteria</taxon>
        <taxon>Bacteria division WOR-3</taxon>
    </lineage>
</organism>
<reference evidence="14" key="1">
    <citation type="journal article" date="2020" name="mSystems">
        <title>Genome- and Community-Level Interaction Insights into Carbon Utilization and Element Cycling Functions of Hydrothermarchaeota in Hydrothermal Sediment.</title>
        <authorList>
            <person name="Zhou Z."/>
            <person name="Liu Y."/>
            <person name="Xu W."/>
            <person name="Pan J."/>
            <person name="Luo Z.H."/>
            <person name="Li M."/>
        </authorList>
    </citation>
    <scope>NUCLEOTIDE SEQUENCE [LARGE SCALE GENOMIC DNA]</scope>
    <source>
        <strain evidence="14">HyVt-102</strain>
    </source>
</reference>
<feature type="binding site" evidence="12">
    <location>
        <position position="209"/>
    </location>
    <ligand>
        <name>[2Fe-2S] cluster</name>
        <dbReference type="ChEBI" id="CHEBI:190135"/>
    </ligand>
</feature>
<dbReference type="InterPro" id="IPR039261">
    <property type="entry name" value="FNR_nucleotide-bd"/>
</dbReference>
<comment type="caution">
    <text evidence="14">The sequence shown here is derived from an EMBL/GenBank/DDBJ whole genome shotgun (WGS) entry which is preliminary data.</text>
</comment>
<dbReference type="Gene3D" id="3.40.50.80">
    <property type="entry name" value="Nucleotide-binding domain of ferredoxin-NADP reductase (FNR) module"/>
    <property type="match status" value="1"/>
</dbReference>
<comment type="cofactor">
    <cofactor evidence="10">
        <name>[2Fe-2S] cluster</name>
        <dbReference type="ChEBI" id="CHEBI:190135"/>
    </cofactor>
</comment>
<evidence type="ECO:0000256" key="5">
    <source>
        <dbReference type="ARBA" id="ARBA00022723"/>
    </source>
</evidence>
<evidence type="ECO:0000256" key="4">
    <source>
        <dbReference type="ARBA" id="ARBA00022714"/>
    </source>
</evidence>
<dbReference type="GO" id="GO:0006221">
    <property type="term" value="P:pyrimidine nucleotide biosynthetic process"/>
    <property type="evidence" value="ECO:0007669"/>
    <property type="project" value="InterPro"/>
</dbReference>
<keyword evidence="4 12" id="KW-0001">2Fe-2S</keyword>
<keyword evidence="8 12" id="KW-0408">Iron</keyword>
<comment type="similarity">
    <text evidence="1">Belongs to the PyrK family.</text>
</comment>
<dbReference type="Gene3D" id="2.10.240.10">
    <property type="entry name" value="Dihydroorotate dehydrogenase, electron transfer subunit"/>
    <property type="match status" value="1"/>
</dbReference>
<feature type="binding site" evidence="12">
    <location>
        <position position="224"/>
    </location>
    <ligand>
        <name>[2Fe-2S] cluster</name>
        <dbReference type="ChEBI" id="CHEBI:190135"/>
    </ligand>
</feature>
<dbReference type="SUPFAM" id="SSF63380">
    <property type="entry name" value="Riboflavin synthase domain-like"/>
    <property type="match status" value="1"/>
</dbReference>
<gene>
    <name evidence="14" type="ORF">ENF18_05590</name>
</gene>
<accession>A0A7C0ZIG9</accession>
<evidence type="ECO:0000256" key="12">
    <source>
        <dbReference type="PIRSR" id="PIRSR006816-2"/>
    </source>
</evidence>
<sequence length="238" mass="26508">MKYRRIQPIVKQQNKGLVKVEFKWDGEPPMPGQFFMLTLERLDIFLPRPFSVFDFQNGVLSFLIKPIGRFTNLIMDTDDFHIMGPLGNPAPFATSGIFVGGGIGVAPLHFHAKQTENFIFIAGSLTDDLRFFISDLEKRGRVIYTTEDGSYGVKGLATEPLEEILKEKREIPVFACGPVPMLEKVKEITGGRNTYLYMEQVMGCGTGGCKGCAIKTTDGYKMVCSDGPVFNAVEVIFE</sequence>
<dbReference type="AlphaFoldDB" id="A0A7C0ZIG9"/>
<evidence type="ECO:0000256" key="10">
    <source>
        <dbReference type="ARBA" id="ARBA00034078"/>
    </source>
</evidence>
<dbReference type="Proteomes" id="UP000885847">
    <property type="component" value="Unassembled WGS sequence"/>
</dbReference>
<dbReference type="EMBL" id="DQWE01000266">
    <property type="protein sequence ID" value="HDI83245.1"/>
    <property type="molecule type" value="Genomic_DNA"/>
</dbReference>
<comment type="cofactor">
    <cofactor evidence="11">
        <name>FAD</name>
        <dbReference type="ChEBI" id="CHEBI:57692"/>
    </cofactor>
    <text evidence="11">Binds 1 FAD per subunit.</text>
</comment>
<evidence type="ECO:0000256" key="1">
    <source>
        <dbReference type="ARBA" id="ARBA00006422"/>
    </source>
</evidence>
<keyword evidence="9 12" id="KW-0411">Iron-sulfur</keyword>
<keyword evidence="5 12" id="KW-0479">Metal-binding</keyword>
<dbReference type="InterPro" id="IPR019480">
    <property type="entry name" value="Dihydroorotate_DH_Fe-S-bd"/>
</dbReference>
<dbReference type="Pfam" id="PF10418">
    <property type="entry name" value="DHODB_Fe-S_bind"/>
    <property type="match status" value="1"/>
</dbReference>
<dbReference type="PANTHER" id="PTHR43513:SF3">
    <property type="entry name" value="DIHYDROOROTATE DEHYDROGENASE B (NAD(+)), ELECTRON TRANSFER SUBUNIT-RELATED"/>
    <property type="match status" value="1"/>
</dbReference>
<evidence type="ECO:0000256" key="2">
    <source>
        <dbReference type="ARBA" id="ARBA00022448"/>
    </source>
</evidence>
<keyword evidence="3 11" id="KW-0285">Flavoprotein</keyword>
<dbReference type="InterPro" id="IPR017938">
    <property type="entry name" value="Riboflavin_synthase-like_b-brl"/>
</dbReference>
<dbReference type="InterPro" id="IPR037117">
    <property type="entry name" value="Dihydroorotate_DH_ele_sf"/>
</dbReference>
<evidence type="ECO:0000259" key="13">
    <source>
        <dbReference type="Pfam" id="PF10418"/>
    </source>
</evidence>
<comment type="cofactor">
    <cofactor evidence="12">
        <name>[2Fe-2S] cluster</name>
        <dbReference type="ChEBI" id="CHEBI:190135"/>
    </cofactor>
    <text evidence="12">Binds 1 [2Fe-2S] cluster per subunit.</text>
</comment>
<evidence type="ECO:0000256" key="7">
    <source>
        <dbReference type="ARBA" id="ARBA00022982"/>
    </source>
</evidence>
<feature type="binding site" evidence="11">
    <location>
        <begin position="48"/>
        <end position="51"/>
    </location>
    <ligand>
        <name>FAD</name>
        <dbReference type="ChEBI" id="CHEBI:57692"/>
    </ligand>
</feature>
<evidence type="ECO:0000256" key="3">
    <source>
        <dbReference type="ARBA" id="ARBA00022630"/>
    </source>
</evidence>
<dbReference type="SUPFAM" id="SSF52343">
    <property type="entry name" value="Ferredoxin reductase-like, C-terminal NADP-linked domain"/>
    <property type="match status" value="1"/>
</dbReference>
<keyword evidence="6 11" id="KW-0274">FAD</keyword>
<evidence type="ECO:0000256" key="9">
    <source>
        <dbReference type="ARBA" id="ARBA00023014"/>
    </source>
</evidence>
<proteinExistence type="inferred from homology"/>
<protein>
    <recommendedName>
        <fullName evidence="13">Dihydroorotate dehydrogenase electron transfer subunit iron-sulphur cluster binding domain-containing protein</fullName>
    </recommendedName>
</protein>
<feature type="binding site" evidence="12">
    <location>
        <position position="204"/>
    </location>
    <ligand>
        <name>[2Fe-2S] cluster</name>
        <dbReference type="ChEBI" id="CHEBI:190135"/>
    </ligand>
</feature>
<dbReference type="GO" id="GO:0051537">
    <property type="term" value="F:2 iron, 2 sulfur cluster binding"/>
    <property type="evidence" value="ECO:0007669"/>
    <property type="project" value="UniProtKB-KW"/>
</dbReference>
<dbReference type="Gene3D" id="2.40.30.10">
    <property type="entry name" value="Translation factors"/>
    <property type="match status" value="1"/>
</dbReference>
<dbReference type="GO" id="GO:0050660">
    <property type="term" value="F:flavin adenine dinucleotide binding"/>
    <property type="evidence" value="ECO:0007669"/>
    <property type="project" value="InterPro"/>
</dbReference>
<dbReference type="InterPro" id="IPR050353">
    <property type="entry name" value="PyrK_electron_transfer"/>
</dbReference>
<evidence type="ECO:0000256" key="8">
    <source>
        <dbReference type="ARBA" id="ARBA00023004"/>
    </source>
</evidence>
<name>A0A7C0ZIG9_UNCW3</name>
<feature type="domain" description="Dihydroorotate dehydrogenase electron transfer subunit iron-sulphur cluster binding" evidence="13">
    <location>
        <begin position="199"/>
        <end position="235"/>
    </location>
</feature>
<evidence type="ECO:0000256" key="11">
    <source>
        <dbReference type="PIRSR" id="PIRSR006816-1"/>
    </source>
</evidence>
<dbReference type="PANTHER" id="PTHR43513">
    <property type="entry name" value="DIHYDROOROTATE DEHYDROGENASE B (NAD(+)), ELECTRON TRANSFER SUBUNIT"/>
    <property type="match status" value="1"/>
</dbReference>
<evidence type="ECO:0000256" key="6">
    <source>
        <dbReference type="ARBA" id="ARBA00022827"/>
    </source>
</evidence>
<keyword evidence="7" id="KW-0249">Electron transport</keyword>
<evidence type="ECO:0000313" key="14">
    <source>
        <dbReference type="EMBL" id="HDI83245.1"/>
    </source>
</evidence>